<name>A0ABQ0LCC1_MYCCL</name>
<evidence type="ECO:0000313" key="3">
    <source>
        <dbReference type="Proteomes" id="UP000815677"/>
    </source>
</evidence>
<dbReference type="EMBL" id="DF844911">
    <property type="protein sequence ID" value="GAT48738.1"/>
    <property type="molecule type" value="Genomic_DNA"/>
</dbReference>
<accession>A0ABQ0LCC1</accession>
<feature type="compositionally biased region" description="Polar residues" evidence="1">
    <location>
        <begin position="7"/>
        <end position="21"/>
    </location>
</feature>
<evidence type="ECO:0000313" key="2">
    <source>
        <dbReference type="EMBL" id="GAT48738.1"/>
    </source>
</evidence>
<reference evidence="2" key="1">
    <citation type="submission" date="2014-09" db="EMBL/GenBank/DDBJ databases">
        <title>Genome sequence of the luminous mushroom Mycena chlorophos for searching fungal bioluminescence genes.</title>
        <authorList>
            <person name="Tanaka Y."/>
            <person name="Kasuga D."/>
            <person name="Oba Y."/>
            <person name="Hase S."/>
            <person name="Sato K."/>
            <person name="Oba Y."/>
            <person name="Sakakibara Y."/>
        </authorList>
    </citation>
    <scope>NUCLEOTIDE SEQUENCE</scope>
</reference>
<dbReference type="Proteomes" id="UP000815677">
    <property type="component" value="Unassembled WGS sequence"/>
</dbReference>
<keyword evidence="3" id="KW-1185">Reference proteome</keyword>
<feature type="region of interest" description="Disordered" evidence="1">
    <location>
        <begin position="1"/>
        <end position="26"/>
    </location>
</feature>
<evidence type="ECO:0000256" key="1">
    <source>
        <dbReference type="SAM" id="MobiDB-lite"/>
    </source>
</evidence>
<protein>
    <submittedName>
        <fullName evidence="2">Uncharacterized protein</fullName>
    </submittedName>
</protein>
<gene>
    <name evidence="2" type="ORF">MCHLO_06117</name>
</gene>
<organism evidence="2 3">
    <name type="scientific">Mycena chlorophos</name>
    <name type="common">Agaric fungus</name>
    <name type="synonym">Agaricus chlorophos</name>
    <dbReference type="NCBI Taxonomy" id="658473"/>
    <lineage>
        <taxon>Eukaryota</taxon>
        <taxon>Fungi</taxon>
        <taxon>Dikarya</taxon>
        <taxon>Basidiomycota</taxon>
        <taxon>Agaricomycotina</taxon>
        <taxon>Agaricomycetes</taxon>
        <taxon>Agaricomycetidae</taxon>
        <taxon>Agaricales</taxon>
        <taxon>Marasmiineae</taxon>
        <taxon>Mycenaceae</taxon>
        <taxon>Mycena</taxon>
    </lineage>
</organism>
<sequence>MVHLGFKNTSTAPSSRASTKQYAARTPCSLHPKLAQRPVHRLLHERDEPIDTQIYAHEGHENLPILFRSLQPFLLDERDFPSSGLKSTSMILARRAFEADAGKHNGVAGGEGLLDEIRRGVGRAAVVAFKKRVRQERRTQTYLWFMREITSQTVLNLH</sequence>
<proteinExistence type="predicted"/>